<accession>A0A8B9JFJ9</accession>
<dbReference type="GO" id="GO:0005783">
    <property type="term" value="C:endoplasmic reticulum"/>
    <property type="evidence" value="ECO:0007669"/>
    <property type="project" value="TreeGrafter"/>
</dbReference>
<dbReference type="Ensembl" id="ENSAMXT00005023049.1">
    <property type="protein sequence ID" value="ENSAMXP00005020863.1"/>
    <property type="gene ID" value="ENSAMXG00005010805.1"/>
</dbReference>
<keyword evidence="1" id="KW-0812">Transmembrane</keyword>
<dbReference type="InterPro" id="IPR029255">
    <property type="entry name" value="CLN6"/>
</dbReference>
<feature type="transmembrane region" description="Helical" evidence="1">
    <location>
        <begin position="134"/>
        <end position="153"/>
    </location>
</feature>
<protein>
    <submittedName>
        <fullName evidence="2">CLN6 transmembrane ER protein a</fullName>
    </submittedName>
</protein>
<dbReference type="GO" id="GO:0007040">
    <property type="term" value="P:lysosome organization"/>
    <property type="evidence" value="ECO:0007669"/>
    <property type="project" value="TreeGrafter"/>
</dbReference>
<evidence type="ECO:0000256" key="1">
    <source>
        <dbReference type="SAM" id="Phobius"/>
    </source>
</evidence>
<name>A0A8B9JFJ9_ASTMX</name>
<dbReference type="AlphaFoldDB" id="A0A8B9JFJ9"/>
<keyword evidence="1" id="KW-0472">Membrane</keyword>
<dbReference type="Proteomes" id="UP000694621">
    <property type="component" value="Unplaced"/>
</dbReference>
<evidence type="ECO:0000313" key="2">
    <source>
        <dbReference type="Ensembl" id="ENSAMXP00005020863.1"/>
    </source>
</evidence>
<dbReference type="PANTHER" id="PTHR16244:SF2">
    <property type="entry name" value="CEROID-LIPOFUSCINOSIS NEURONAL PROTEIN 6"/>
    <property type="match status" value="1"/>
</dbReference>
<feature type="transmembrane region" description="Helical" evidence="1">
    <location>
        <begin position="174"/>
        <end position="194"/>
    </location>
</feature>
<organism evidence="2 3">
    <name type="scientific">Astyanax mexicanus</name>
    <name type="common">Blind cave fish</name>
    <name type="synonym">Astyanax fasciatus mexicanus</name>
    <dbReference type="NCBI Taxonomy" id="7994"/>
    <lineage>
        <taxon>Eukaryota</taxon>
        <taxon>Metazoa</taxon>
        <taxon>Chordata</taxon>
        <taxon>Craniata</taxon>
        <taxon>Vertebrata</taxon>
        <taxon>Euteleostomi</taxon>
        <taxon>Actinopterygii</taxon>
        <taxon>Neopterygii</taxon>
        <taxon>Teleostei</taxon>
        <taxon>Ostariophysi</taxon>
        <taxon>Characiformes</taxon>
        <taxon>Characoidei</taxon>
        <taxon>Acestrorhamphidae</taxon>
        <taxon>Acestrorhamphinae</taxon>
        <taxon>Astyanax</taxon>
    </lineage>
</organism>
<reference evidence="2" key="1">
    <citation type="submission" date="2025-08" db="UniProtKB">
        <authorList>
            <consortium name="Ensembl"/>
        </authorList>
    </citation>
    <scope>IDENTIFICATION</scope>
</reference>
<evidence type="ECO:0000313" key="3">
    <source>
        <dbReference type="Proteomes" id="UP000694621"/>
    </source>
</evidence>
<sequence>MYDCYFITASQTKTHASYSAPHLTSSAAVSVSTASITLPSQTNLRQSCRSCLLYLVALLGSYPAPNCVFFKHIGSLLCIKDCFQLTALSHLACPMYIPFFLILFLYFTGCFTQAKEEKMPQSGWLLLGPSAVYYWYLVTEGQIFVLYVFTFFAMAATVMRQKRMGYMLDSNGRFLLYNFIITLGLVVVWVIYLWNDAVLRKKYPSIIYVPEPWSYYTLHIKGR</sequence>
<feature type="transmembrane region" description="Helical" evidence="1">
    <location>
        <begin position="95"/>
        <end position="114"/>
    </location>
</feature>
<dbReference type="GO" id="GO:0016020">
    <property type="term" value="C:membrane"/>
    <property type="evidence" value="ECO:0007669"/>
    <property type="project" value="TreeGrafter"/>
</dbReference>
<keyword evidence="1" id="KW-1133">Transmembrane helix</keyword>
<dbReference type="PANTHER" id="PTHR16244">
    <property type="entry name" value="CEROID-LIPOFUSCINOSIS NEURONAL PROTEIN 6"/>
    <property type="match status" value="1"/>
</dbReference>
<dbReference type="Pfam" id="PF15156">
    <property type="entry name" value="CLN6"/>
    <property type="match status" value="1"/>
</dbReference>
<proteinExistence type="predicted"/>